<evidence type="ECO:0000256" key="6">
    <source>
        <dbReference type="ARBA" id="ARBA00023295"/>
    </source>
</evidence>
<evidence type="ECO:0000256" key="1">
    <source>
        <dbReference type="ARBA" id="ARBA00000448"/>
    </source>
</evidence>
<dbReference type="SUPFAM" id="SSF52279">
    <property type="entry name" value="Beta-D-glucan exohydrolase, C-terminal domain"/>
    <property type="match status" value="1"/>
</dbReference>
<dbReference type="Pfam" id="PF01915">
    <property type="entry name" value="Glyco_hydro_3_C"/>
    <property type="match status" value="1"/>
</dbReference>
<dbReference type="GO" id="GO:0000272">
    <property type="term" value="P:polysaccharide catabolic process"/>
    <property type="evidence" value="ECO:0007669"/>
    <property type="project" value="UniProtKB-KW"/>
</dbReference>
<keyword evidence="6" id="KW-0326">Glycosidase</keyword>
<dbReference type="InterPro" id="IPR013783">
    <property type="entry name" value="Ig-like_fold"/>
</dbReference>
<gene>
    <name evidence="9" type="ORF">BDV37DRAFT_285517</name>
</gene>
<dbReference type="GeneID" id="43672437"/>
<evidence type="ECO:0000256" key="4">
    <source>
        <dbReference type="ARBA" id="ARBA00022801"/>
    </source>
</evidence>
<accession>A0A5N6I7P1</accession>
<evidence type="ECO:0000256" key="5">
    <source>
        <dbReference type="ARBA" id="ARBA00023277"/>
    </source>
</evidence>
<dbReference type="RefSeq" id="XP_031938977.1">
    <property type="nucleotide sequence ID" value="XM_032087746.1"/>
</dbReference>
<keyword evidence="4 9" id="KW-0378">Hydrolase</keyword>
<dbReference type="PANTHER" id="PTHR42715:SF10">
    <property type="entry name" value="BETA-GLUCOSIDASE"/>
    <property type="match status" value="1"/>
</dbReference>
<dbReference type="InterPro" id="IPR002772">
    <property type="entry name" value="Glyco_hydro_3_C"/>
</dbReference>
<feature type="domain" description="Glycoside hydrolase family 3 C-terminal" evidence="8">
    <location>
        <begin position="14"/>
        <end position="203"/>
    </location>
</feature>
<dbReference type="Gene3D" id="2.60.40.10">
    <property type="entry name" value="Immunoglobulins"/>
    <property type="match status" value="1"/>
</dbReference>
<comment type="similarity">
    <text evidence="2">Belongs to the glycosyl hydrolase 3 family.</text>
</comment>
<evidence type="ECO:0000256" key="7">
    <source>
        <dbReference type="ARBA" id="ARBA00023326"/>
    </source>
</evidence>
<organism evidence="9 10">
    <name type="scientific">Aspergillus pseudonomiae</name>
    <dbReference type="NCBI Taxonomy" id="1506151"/>
    <lineage>
        <taxon>Eukaryota</taxon>
        <taxon>Fungi</taxon>
        <taxon>Dikarya</taxon>
        <taxon>Ascomycota</taxon>
        <taxon>Pezizomycotina</taxon>
        <taxon>Eurotiomycetes</taxon>
        <taxon>Eurotiomycetidae</taxon>
        <taxon>Eurotiales</taxon>
        <taxon>Aspergillaceae</taxon>
        <taxon>Aspergillus</taxon>
        <taxon>Aspergillus subgen. Circumdati</taxon>
    </lineage>
</organism>
<keyword evidence="7" id="KW-0624">Polysaccharide degradation</keyword>
<dbReference type="GO" id="GO:0008422">
    <property type="term" value="F:beta-glucosidase activity"/>
    <property type="evidence" value="ECO:0007669"/>
    <property type="project" value="UniProtKB-EC"/>
</dbReference>
<dbReference type="EC" id="3.2.1.21" evidence="3"/>
<sequence>MRNYGSYALANSSNPRCSNSLYQSLQTNLGARKVDLDYGVDFLNLTFSNIPTAVSAAKKAGLAIIVLGTLSSFTHADLGFPGAQQQYLDAVLDASILAIWILSGGQPFVLNDSTLRSNAIPRFFLCGEFTGDALADILTGEVNHSGKLPISLPQDSSATPAFHDYHGRDDTGTADSLLGSHSTYQFPLLLRDTPMPFGFGLGYTTFSVSIPIVEAENEVIGMRLNITNTGSIPGEEVVQIYHRPHRG</sequence>
<dbReference type="InterPro" id="IPR050288">
    <property type="entry name" value="Cellulose_deg_GH3"/>
</dbReference>
<keyword evidence="5" id="KW-0119">Carbohydrate metabolism</keyword>
<evidence type="ECO:0000256" key="2">
    <source>
        <dbReference type="ARBA" id="ARBA00005336"/>
    </source>
</evidence>
<evidence type="ECO:0000313" key="9">
    <source>
        <dbReference type="EMBL" id="KAE8401658.1"/>
    </source>
</evidence>
<accession>A0A5N7D7D7</accession>
<dbReference type="OrthoDB" id="2123594at2759"/>
<dbReference type="Gene3D" id="3.40.50.1700">
    <property type="entry name" value="Glycoside hydrolase family 3 C-terminal domain"/>
    <property type="match status" value="1"/>
</dbReference>
<evidence type="ECO:0000313" key="10">
    <source>
        <dbReference type="Proteomes" id="UP000325579"/>
    </source>
</evidence>
<comment type="catalytic activity">
    <reaction evidence="1">
        <text>Hydrolysis of terminal, non-reducing beta-D-glucosyl residues with release of beta-D-glucose.</text>
        <dbReference type="EC" id="3.2.1.21"/>
    </reaction>
</comment>
<evidence type="ECO:0000256" key="3">
    <source>
        <dbReference type="ARBA" id="ARBA00012744"/>
    </source>
</evidence>
<name>A0A5N7D7D7_9EURO</name>
<evidence type="ECO:0000259" key="8">
    <source>
        <dbReference type="Pfam" id="PF01915"/>
    </source>
</evidence>
<dbReference type="Proteomes" id="UP000325579">
    <property type="component" value="Unassembled WGS sequence"/>
</dbReference>
<dbReference type="InterPro" id="IPR036881">
    <property type="entry name" value="Glyco_hydro_3_C_sf"/>
</dbReference>
<protein>
    <recommendedName>
        <fullName evidence="3">beta-glucosidase</fullName>
        <ecNumber evidence="3">3.2.1.21</ecNumber>
    </recommendedName>
</protein>
<dbReference type="AlphaFoldDB" id="A0A5N7D7D7"/>
<keyword evidence="10" id="KW-1185">Reference proteome</keyword>
<reference evidence="9 10" key="1">
    <citation type="submission" date="2019-04" db="EMBL/GenBank/DDBJ databases">
        <authorList>
            <consortium name="DOE Joint Genome Institute"/>
            <person name="Mondo S."/>
            <person name="Kjaerbolling I."/>
            <person name="Vesth T."/>
            <person name="Frisvad J.C."/>
            <person name="Nybo J.L."/>
            <person name="Theobald S."/>
            <person name="Kildgaard S."/>
            <person name="Isbrandt T."/>
            <person name="Kuo A."/>
            <person name="Sato A."/>
            <person name="Lyhne E.K."/>
            <person name="Kogle M.E."/>
            <person name="Wiebenga A."/>
            <person name="Kun R.S."/>
            <person name="Lubbers R.J."/>
            <person name="Makela M.R."/>
            <person name="Barry K."/>
            <person name="Chovatia M."/>
            <person name="Clum A."/>
            <person name="Daum C."/>
            <person name="Haridas S."/>
            <person name="He G."/>
            <person name="LaButti K."/>
            <person name="Lipzen A."/>
            <person name="Riley R."/>
            <person name="Salamov A."/>
            <person name="Simmons B.A."/>
            <person name="Magnuson J.K."/>
            <person name="Henrissat B."/>
            <person name="Mortensen U.H."/>
            <person name="Larsen T.O."/>
            <person name="Devries R.P."/>
            <person name="Grigoriev I.V."/>
            <person name="Machida M."/>
            <person name="Baker S.E."/>
            <person name="Andersen M.R."/>
            <person name="Cantor M.N."/>
            <person name="Hua S.X."/>
        </authorList>
    </citation>
    <scope>NUCLEOTIDE SEQUENCE [LARGE SCALE GENOMIC DNA]</scope>
    <source>
        <strain evidence="9 10">CBS 119388</strain>
    </source>
</reference>
<proteinExistence type="inferred from homology"/>
<dbReference type="EMBL" id="ML736798">
    <property type="protein sequence ID" value="KAE8401658.1"/>
    <property type="molecule type" value="Genomic_DNA"/>
</dbReference>
<dbReference type="PANTHER" id="PTHR42715">
    <property type="entry name" value="BETA-GLUCOSIDASE"/>
    <property type="match status" value="1"/>
</dbReference>